<evidence type="ECO:0000256" key="5">
    <source>
        <dbReference type="ARBA" id="ARBA00022989"/>
    </source>
</evidence>
<feature type="domain" description="ABC transmembrane type-1" evidence="8">
    <location>
        <begin position="81"/>
        <end position="271"/>
    </location>
</feature>
<dbReference type="InterPro" id="IPR000515">
    <property type="entry name" value="MetI-like"/>
</dbReference>
<evidence type="ECO:0000256" key="6">
    <source>
        <dbReference type="ARBA" id="ARBA00023136"/>
    </source>
</evidence>
<dbReference type="InterPro" id="IPR035906">
    <property type="entry name" value="MetI-like_sf"/>
</dbReference>
<reference evidence="9 10" key="1">
    <citation type="journal article" date="2013" name="Genome Announc.">
        <title>Draft Genome Sequence of the Cellulolytic, Mesophilic, Anaerobic Bacterium Clostridium termitidis Strain CT1112 (DSM 5398).</title>
        <authorList>
            <person name="Lal S."/>
            <person name="Ramachandran U."/>
            <person name="Zhang X."/>
            <person name="Munir R."/>
            <person name="Sparling R."/>
            <person name="Levin D.B."/>
        </authorList>
    </citation>
    <scope>NUCLEOTIDE SEQUENCE [LARGE SCALE GENOMIC DNA]</scope>
    <source>
        <strain evidence="9 10">CT1112</strain>
    </source>
</reference>
<dbReference type="PANTHER" id="PTHR43744">
    <property type="entry name" value="ABC TRANSPORTER PERMEASE PROTEIN MG189-RELATED-RELATED"/>
    <property type="match status" value="1"/>
</dbReference>
<dbReference type="STRING" id="1195236.CTER_4900"/>
<dbReference type="PATRIC" id="fig|1195236.3.peg.5093"/>
<dbReference type="eggNOG" id="COG0395">
    <property type="taxonomic scope" value="Bacteria"/>
</dbReference>
<dbReference type="Pfam" id="PF00528">
    <property type="entry name" value="BPD_transp_1"/>
    <property type="match status" value="1"/>
</dbReference>
<comment type="subcellular location">
    <subcellularLocation>
        <location evidence="1 7">Cell membrane</location>
        <topology evidence="1 7">Multi-pass membrane protein</topology>
    </subcellularLocation>
</comment>
<keyword evidence="4 7" id="KW-0812">Transmembrane</keyword>
<gene>
    <name evidence="9" type="ORF">CTER_4900</name>
</gene>
<dbReference type="Proteomes" id="UP000014155">
    <property type="component" value="Unassembled WGS sequence"/>
</dbReference>
<keyword evidence="3" id="KW-1003">Cell membrane</keyword>
<protein>
    <submittedName>
        <fullName evidence="9">ABC-type sugar transport system, permease component</fullName>
    </submittedName>
</protein>
<organism evidence="9 10">
    <name type="scientific">Ruminiclostridium cellobioparum subsp. termitidis CT1112</name>
    <dbReference type="NCBI Taxonomy" id="1195236"/>
    <lineage>
        <taxon>Bacteria</taxon>
        <taxon>Bacillati</taxon>
        <taxon>Bacillota</taxon>
        <taxon>Clostridia</taxon>
        <taxon>Eubacteriales</taxon>
        <taxon>Oscillospiraceae</taxon>
        <taxon>Ruminiclostridium</taxon>
    </lineage>
</organism>
<feature type="transmembrane region" description="Helical" evidence="7">
    <location>
        <begin position="149"/>
        <end position="166"/>
    </location>
</feature>
<keyword evidence="10" id="KW-1185">Reference proteome</keyword>
<evidence type="ECO:0000259" key="8">
    <source>
        <dbReference type="PROSITE" id="PS50928"/>
    </source>
</evidence>
<evidence type="ECO:0000256" key="4">
    <source>
        <dbReference type="ARBA" id="ARBA00022692"/>
    </source>
</evidence>
<keyword evidence="5 7" id="KW-1133">Transmembrane helix</keyword>
<comment type="caution">
    <text evidence="9">The sequence shown here is derived from an EMBL/GenBank/DDBJ whole genome shotgun (WGS) entry which is preliminary data.</text>
</comment>
<proteinExistence type="inferred from homology"/>
<dbReference type="CDD" id="cd06261">
    <property type="entry name" value="TM_PBP2"/>
    <property type="match status" value="1"/>
</dbReference>
<name>S0FFJ0_RUMCE</name>
<evidence type="ECO:0000256" key="2">
    <source>
        <dbReference type="ARBA" id="ARBA00022448"/>
    </source>
</evidence>
<evidence type="ECO:0000256" key="1">
    <source>
        <dbReference type="ARBA" id="ARBA00004651"/>
    </source>
</evidence>
<feature type="transmembrane region" description="Helical" evidence="7">
    <location>
        <begin position="116"/>
        <end position="137"/>
    </location>
</feature>
<accession>S0FFJ0</accession>
<feature type="transmembrane region" description="Helical" evidence="7">
    <location>
        <begin position="251"/>
        <end position="271"/>
    </location>
</feature>
<keyword evidence="2 7" id="KW-0813">Transport</keyword>
<dbReference type="Gene3D" id="1.10.3720.10">
    <property type="entry name" value="MetI-like"/>
    <property type="match status" value="1"/>
</dbReference>
<keyword evidence="6 7" id="KW-0472">Membrane</keyword>
<dbReference type="PANTHER" id="PTHR43744:SF8">
    <property type="entry name" value="SN-GLYCEROL-3-PHOSPHATE TRANSPORT SYSTEM PERMEASE PROTEIN UGPE"/>
    <property type="match status" value="1"/>
</dbReference>
<keyword evidence="9" id="KW-0762">Sugar transport</keyword>
<sequence>MDTNSKARRTNIILRSAMYIFLTLVALLVIVPFIWVVGNAFRPNAEIGQFTDLSLYTFIPKEFTLLNFDRMFQQLNMVQIIINTLIVAFSVTAGSLVINSLTGYAFARINFVGKGFIFMIFISMLMLPIEILIISLYLTLVDLKLSDTYISLILPFLASPFGIFFMRQFFSNIPKELDEAAILDGCGHFKIFSRIYMPLAKTPLLTLGLLVFLQQWDSFIVPVTFINDEGKMLLQVALTRLSMGLYTTDYGVLYAGVSLSIVPILIIYLIFQKHIVENIATTGLK</sequence>
<feature type="transmembrane region" description="Helical" evidence="7">
    <location>
        <begin position="12"/>
        <end position="35"/>
    </location>
</feature>
<dbReference type="SUPFAM" id="SSF161098">
    <property type="entry name" value="MetI-like"/>
    <property type="match status" value="1"/>
</dbReference>
<dbReference type="GO" id="GO:0005886">
    <property type="term" value="C:plasma membrane"/>
    <property type="evidence" value="ECO:0007669"/>
    <property type="project" value="UniProtKB-SubCell"/>
</dbReference>
<evidence type="ECO:0000256" key="7">
    <source>
        <dbReference type="RuleBase" id="RU363032"/>
    </source>
</evidence>
<evidence type="ECO:0000313" key="10">
    <source>
        <dbReference type="Proteomes" id="UP000014155"/>
    </source>
</evidence>
<evidence type="ECO:0000256" key="3">
    <source>
        <dbReference type="ARBA" id="ARBA00022475"/>
    </source>
</evidence>
<dbReference type="RefSeq" id="WP_004630056.1">
    <property type="nucleotide sequence ID" value="NZ_AORV01000065.1"/>
</dbReference>
<evidence type="ECO:0000313" key="9">
    <source>
        <dbReference type="EMBL" id="EMS69725.1"/>
    </source>
</evidence>
<dbReference type="EMBL" id="AORV01000065">
    <property type="protein sequence ID" value="EMS69725.1"/>
    <property type="molecule type" value="Genomic_DNA"/>
</dbReference>
<dbReference type="AlphaFoldDB" id="S0FFJ0"/>
<feature type="transmembrane region" description="Helical" evidence="7">
    <location>
        <begin position="80"/>
        <end position="104"/>
    </location>
</feature>
<dbReference type="GO" id="GO:0055085">
    <property type="term" value="P:transmembrane transport"/>
    <property type="evidence" value="ECO:0007669"/>
    <property type="project" value="InterPro"/>
</dbReference>
<comment type="similarity">
    <text evidence="7">Belongs to the binding-protein-dependent transport system permease family.</text>
</comment>
<dbReference type="PROSITE" id="PS50928">
    <property type="entry name" value="ABC_TM1"/>
    <property type="match status" value="1"/>
</dbReference>